<protein>
    <recommendedName>
        <fullName evidence="5">Response regulator</fullName>
    </recommendedName>
</protein>
<evidence type="ECO:0000313" key="3">
    <source>
        <dbReference type="Proteomes" id="UP000285951"/>
    </source>
</evidence>
<evidence type="ECO:0000313" key="2">
    <source>
        <dbReference type="EMBL" id="MVB06411.1"/>
    </source>
</evidence>
<keyword evidence="3" id="KW-1185">Reference proteome</keyword>
<dbReference type="EMBL" id="WOTW01000008">
    <property type="protein sequence ID" value="MUP37206.1"/>
    <property type="molecule type" value="Genomic_DNA"/>
</dbReference>
<dbReference type="SUPFAM" id="SSF52172">
    <property type="entry name" value="CheY-like"/>
    <property type="match status" value="1"/>
</dbReference>
<reference evidence="2 3" key="1">
    <citation type="submission" date="2019-11" db="EMBL/GenBank/DDBJ databases">
        <title>Draft genome sequence of Labilibaculum sp. strain SYP isolated from Black Sea.</title>
        <authorList>
            <person name="Yadav S."/>
            <person name="Villanueva L."/>
        </authorList>
    </citation>
    <scope>NUCLEOTIDE SEQUENCE [LARGE SCALE GENOMIC DNA]</scope>
    <source>
        <strain evidence="2 3">44</strain>
    </source>
</reference>
<organism evidence="1 4">
    <name type="scientific">Labilibaculum euxinus</name>
    <dbReference type="NCBI Taxonomy" id="2686357"/>
    <lineage>
        <taxon>Bacteria</taxon>
        <taxon>Pseudomonadati</taxon>
        <taxon>Bacteroidota</taxon>
        <taxon>Bacteroidia</taxon>
        <taxon>Marinilabiliales</taxon>
        <taxon>Marinifilaceae</taxon>
        <taxon>Labilibaculum</taxon>
    </lineage>
</organism>
<sequence>MIEDKEAILQAGCDAYVTKPVGHLKILSKIENFFI</sequence>
<evidence type="ECO:0008006" key="5">
    <source>
        <dbReference type="Google" id="ProtNLM"/>
    </source>
</evidence>
<gene>
    <name evidence="2" type="ORF">DWB62_005215</name>
    <name evidence="1" type="ORF">GNY23_05215</name>
</gene>
<dbReference type="EMBL" id="QTZN02000008">
    <property type="protein sequence ID" value="MVB06411.1"/>
    <property type="molecule type" value="Genomic_DNA"/>
</dbReference>
<dbReference type="Proteomes" id="UP000462449">
    <property type="component" value="Unassembled WGS sequence"/>
</dbReference>
<comment type="caution">
    <text evidence="1">The sequence shown here is derived from an EMBL/GenBank/DDBJ whole genome shotgun (WGS) entry which is preliminary data.</text>
</comment>
<proteinExistence type="predicted"/>
<dbReference type="AlphaFoldDB" id="A0A7M4D3H7"/>
<name>A0A7M4D3H7_9BACT</name>
<dbReference type="Proteomes" id="UP000285951">
    <property type="component" value="Unassembled WGS sequence"/>
</dbReference>
<evidence type="ECO:0000313" key="4">
    <source>
        <dbReference type="Proteomes" id="UP000462449"/>
    </source>
</evidence>
<dbReference type="OrthoDB" id="9801602at2"/>
<reference evidence="1 4" key="2">
    <citation type="submission" date="2019-12" db="EMBL/GenBank/DDBJ databases">
        <title>Draft genome sequence of Labilibaculum sp. strain 44 isolated from deep waters of Black Sea.</title>
        <authorList>
            <person name="Yadav S."/>
            <person name="Villanueva L."/>
        </authorList>
    </citation>
    <scope>NUCLEOTIDE SEQUENCE [LARGE SCALE GENOMIC DNA]</scope>
    <source>
        <strain evidence="1 4">44</strain>
    </source>
</reference>
<dbReference type="InterPro" id="IPR011006">
    <property type="entry name" value="CheY-like_superfamily"/>
</dbReference>
<accession>A0A7M4D3H7</accession>
<evidence type="ECO:0000313" key="1">
    <source>
        <dbReference type="EMBL" id="MUP37206.1"/>
    </source>
</evidence>